<sequence>MAAGRRFLRLLRAPSSSMAQSPLQGVPPSEGLHAGQGPRRLSIEGNIGLQYSKFYKLAGFDVPGASKMVLHIPDVFFYEPPKNTAGALPRESLTGQERGPDL</sequence>
<gene>
    <name evidence="2" type="ORF">mPipKuh1_003791</name>
</gene>
<keyword evidence="2" id="KW-0808">Transferase</keyword>
<dbReference type="GO" id="GO:0016301">
    <property type="term" value="F:kinase activity"/>
    <property type="evidence" value="ECO:0007669"/>
    <property type="project" value="UniProtKB-KW"/>
</dbReference>
<proteinExistence type="predicted"/>
<dbReference type="Proteomes" id="UP000558488">
    <property type="component" value="Unassembled WGS sequence"/>
</dbReference>
<protein>
    <submittedName>
        <fullName evidence="2">Deoxyguanosine kinase</fullName>
    </submittedName>
</protein>
<feature type="region of interest" description="Disordered" evidence="1">
    <location>
        <begin position="80"/>
        <end position="102"/>
    </location>
</feature>
<dbReference type="EMBL" id="JACAGB010000013">
    <property type="protein sequence ID" value="KAF6328670.1"/>
    <property type="molecule type" value="Genomic_DNA"/>
</dbReference>
<comment type="caution">
    <text evidence="2">The sequence shown here is derived from an EMBL/GenBank/DDBJ whole genome shotgun (WGS) entry which is preliminary data.</text>
</comment>
<evidence type="ECO:0000313" key="2">
    <source>
        <dbReference type="EMBL" id="KAF6328670.1"/>
    </source>
</evidence>
<reference evidence="2 3" key="1">
    <citation type="journal article" date="2020" name="Nature">
        <title>Six reference-quality genomes reveal evolution of bat adaptations.</title>
        <authorList>
            <person name="Jebb D."/>
            <person name="Huang Z."/>
            <person name="Pippel M."/>
            <person name="Hughes G.M."/>
            <person name="Lavrichenko K."/>
            <person name="Devanna P."/>
            <person name="Winkler S."/>
            <person name="Jermiin L.S."/>
            <person name="Skirmuntt E.C."/>
            <person name="Katzourakis A."/>
            <person name="Burkitt-Gray L."/>
            <person name="Ray D.A."/>
            <person name="Sullivan K.A.M."/>
            <person name="Roscito J.G."/>
            <person name="Kirilenko B.M."/>
            <person name="Davalos L.M."/>
            <person name="Corthals A.P."/>
            <person name="Power M.L."/>
            <person name="Jones G."/>
            <person name="Ransome R.D."/>
            <person name="Dechmann D.K.N."/>
            <person name="Locatelli A.G."/>
            <person name="Puechmaille S.J."/>
            <person name="Fedrigo O."/>
            <person name="Jarvis E.D."/>
            <person name="Hiller M."/>
            <person name="Vernes S.C."/>
            <person name="Myers E.W."/>
            <person name="Teeling E.C."/>
        </authorList>
    </citation>
    <scope>NUCLEOTIDE SEQUENCE [LARGE SCALE GENOMIC DNA]</scope>
    <source>
        <strain evidence="2">MPipKuh1</strain>
        <tissue evidence="2">Flight muscle</tissue>
    </source>
</reference>
<organism evidence="2 3">
    <name type="scientific">Pipistrellus kuhlii</name>
    <name type="common">Kuhl's pipistrelle</name>
    <dbReference type="NCBI Taxonomy" id="59472"/>
    <lineage>
        <taxon>Eukaryota</taxon>
        <taxon>Metazoa</taxon>
        <taxon>Chordata</taxon>
        <taxon>Craniata</taxon>
        <taxon>Vertebrata</taxon>
        <taxon>Euteleostomi</taxon>
        <taxon>Mammalia</taxon>
        <taxon>Eutheria</taxon>
        <taxon>Laurasiatheria</taxon>
        <taxon>Chiroptera</taxon>
        <taxon>Yangochiroptera</taxon>
        <taxon>Vespertilionidae</taxon>
        <taxon>Pipistrellus</taxon>
    </lineage>
</organism>
<keyword evidence="2" id="KW-0418">Kinase</keyword>
<name>A0A7J7VUH5_PIPKU</name>
<accession>A0A7J7VUH5</accession>
<feature type="region of interest" description="Disordered" evidence="1">
    <location>
        <begin position="18"/>
        <end position="38"/>
    </location>
</feature>
<dbReference type="AlphaFoldDB" id="A0A7J7VUH5"/>
<evidence type="ECO:0000256" key="1">
    <source>
        <dbReference type="SAM" id="MobiDB-lite"/>
    </source>
</evidence>
<keyword evidence="3" id="KW-1185">Reference proteome</keyword>
<evidence type="ECO:0000313" key="3">
    <source>
        <dbReference type="Proteomes" id="UP000558488"/>
    </source>
</evidence>